<dbReference type="EMBL" id="PXOH01000005">
    <property type="protein sequence ID" value="PSF38252.1"/>
    <property type="molecule type" value="Genomic_DNA"/>
</dbReference>
<dbReference type="Pfam" id="PF13414">
    <property type="entry name" value="TPR_11"/>
    <property type="match status" value="1"/>
</dbReference>
<reference evidence="5 6" key="2">
    <citation type="submission" date="2018-03" db="EMBL/GenBank/DDBJ databases">
        <authorList>
            <person name="Keele B.F."/>
        </authorList>
    </citation>
    <scope>NUCLEOTIDE SEQUENCE [LARGE SCALE GENOMIC DNA]</scope>
    <source>
        <strain evidence="5 6">CCALA 016</strain>
    </source>
</reference>
<dbReference type="Proteomes" id="UP000239001">
    <property type="component" value="Unassembled WGS sequence"/>
</dbReference>
<proteinExistence type="predicted"/>
<protein>
    <recommendedName>
        <fullName evidence="7">Tetratricopeptide repeat protein</fullName>
    </recommendedName>
</protein>
<name>A0A2T1M0R7_9CHRO</name>
<dbReference type="RefSeq" id="WP_106456217.1">
    <property type="nucleotide sequence ID" value="NZ_PXOH01000005.1"/>
</dbReference>
<feature type="coiled-coil region" evidence="4">
    <location>
        <begin position="119"/>
        <end position="146"/>
    </location>
</feature>
<feature type="repeat" description="TPR" evidence="3">
    <location>
        <begin position="194"/>
        <end position="227"/>
    </location>
</feature>
<gene>
    <name evidence="5" type="ORF">C7H19_07225</name>
</gene>
<keyword evidence="4" id="KW-0175">Coiled coil</keyword>
<evidence type="ECO:0000313" key="5">
    <source>
        <dbReference type="EMBL" id="PSF38252.1"/>
    </source>
</evidence>
<dbReference type="Pfam" id="PF00515">
    <property type="entry name" value="TPR_1"/>
    <property type="match status" value="1"/>
</dbReference>
<dbReference type="InterPro" id="IPR011990">
    <property type="entry name" value="TPR-like_helical_dom_sf"/>
</dbReference>
<dbReference type="SUPFAM" id="SSF48452">
    <property type="entry name" value="TPR-like"/>
    <property type="match status" value="2"/>
</dbReference>
<evidence type="ECO:0000256" key="2">
    <source>
        <dbReference type="ARBA" id="ARBA00022803"/>
    </source>
</evidence>
<dbReference type="PROSITE" id="PS50005">
    <property type="entry name" value="TPR"/>
    <property type="match status" value="2"/>
</dbReference>
<evidence type="ECO:0008006" key="7">
    <source>
        <dbReference type="Google" id="ProtNLM"/>
    </source>
</evidence>
<dbReference type="SMART" id="SM00028">
    <property type="entry name" value="TPR"/>
    <property type="match status" value="5"/>
</dbReference>
<dbReference type="PANTHER" id="PTHR44943">
    <property type="entry name" value="CELLULOSE SYNTHASE OPERON PROTEIN C"/>
    <property type="match status" value="1"/>
</dbReference>
<keyword evidence="2 3" id="KW-0802">TPR repeat</keyword>
<evidence type="ECO:0000256" key="1">
    <source>
        <dbReference type="ARBA" id="ARBA00022737"/>
    </source>
</evidence>
<accession>A0A2T1M0R7</accession>
<dbReference type="InterPro" id="IPR051685">
    <property type="entry name" value="Ycf3/AcsC/BcsC/TPR_MFPF"/>
</dbReference>
<dbReference type="Pfam" id="PF13181">
    <property type="entry name" value="TPR_8"/>
    <property type="match status" value="2"/>
</dbReference>
<reference evidence="5 6" key="1">
    <citation type="submission" date="2018-03" db="EMBL/GenBank/DDBJ databases">
        <title>The ancient ancestry and fast evolution of plastids.</title>
        <authorList>
            <person name="Moore K.R."/>
            <person name="Magnabosco C."/>
            <person name="Momper L."/>
            <person name="Gold D.A."/>
            <person name="Bosak T."/>
            <person name="Fournier G.P."/>
        </authorList>
    </citation>
    <scope>NUCLEOTIDE SEQUENCE [LARGE SCALE GENOMIC DNA]</scope>
    <source>
        <strain evidence="5 6">CCALA 016</strain>
    </source>
</reference>
<feature type="repeat" description="TPR" evidence="3">
    <location>
        <begin position="160"/>
        <end position="193"/>
    </location>
</feature>
<evidence type="ECO:0000256" key="4">
    <source>
        <dbReference type="SAM" id="Coils"/>
    </source>
</evidence>
<dbReference type="OrthoDB" id="508486at2"/>
<keyword evidence="1" id="KW-0677">Repeat</keyword>
<keyword evidence="6" id="KW-1185">Reference proteome</keyword>
<dbReference type="InterPro" id="IPR019734">
    <property type="entry name" value="TPR_rpt"/>
</dbReference>
<comment type="caution">
    <text evidence="5">The sequence shown here is derived from an EMBL/GenBank/DDBJ whole genome shotgun (WGS) entry which is preliminary data.</text>
</comment>
<organism evidence="5 6">
    <name type="scientific">Aphanothece hegewaldii CCALA 016</name>
    <dbReference type="NCBI Taxonomy" id="2107694"/>
    <lineage>
        <taxon>Bacteria</taxon>
        <taxon>Bacillati</taxon>
        <taxon>Cyanobacteriota</taxon>
        <taxon>Cyanophyceae</taxon>
        <taxon>Oscillatoriophycideae</taxon>
        <taxon>Chroococcales</taxon>
        <taxon>Aphanothecaceae</taxon>
        <taxon>Aphanothece</taxon>
    </lineage>
</organism>
<sequence length="257" mass="30178">MNYLKLQTQAYKQILLGQYEQSIRNYEICINLQPDDVTNFWYLGLIYFSQGNELEAQAIWMSILLQEISERRKSKTKDLIQIIEKELMRQIKLSNLELAKRLSIQIKELDEQYLIINIEQAAQATIDKLFKEANQLKKKGNFQEAENNYQKILFWNHQNAEVWHHLGLLYLHIFEYGKALDCVMNSITINPNTGKYHYNVGLILEKLKKIPQSIQAYYKAVELDPSLLVAYEQLGNLLSSIGEIEEAEKIYRQAQEI</sequence>
<dbReference type="PANTHER" id="PTHR44943:SF4">
    <property type="entry name" value="TPR REPEAT-CONTAINING PROTEIN MJ0798"/>
    <property type="match status" value="1"/>
</dbReference>
<dbReference type="Gene3D" id="1.25.40.10">
    <property type="entry name" value="Tetratricopeptide repeat domain"/>
    <property type="match status" value="3"/>
</dbReference>
<evidence type="ECO:0000256" key="3">
    <source>
        <dbReference type="PROSITE-ProRule" id="PRU00339"/>
    </source>
</evidence>
<dbReference type="PROSITE" id="PS50293">
    <property type="entry name" value="TPR_REGION"/>
    <property type="match status" value="1"/>
</dbReference>
<evidence type="ECO:0000313" key="6">
    <source>
        <dbReference type="Proteomes" id="UP000239001"/>
    </source>
</evidence>
<dbReference type="AlphaFoldDB" id="A0A2T1M0R7"/>